<feature type="transmembrane region" description="Helical" evidence="1">
    <location>
        <begin position="239"/>
        <end position="258"/>
    </location>
</feature>
<sequence>MLKVVWLGRRQIQGIQAGAKLRVRGRVAQRDGKSIVFNPSYEPAERLRVSLPALGEVPAGATTVEQVVRARLSESVGGLRGSVEAALPTVAFVVWWTVTKNLRPSLLVAGAVVVVALLLRLAQRQTPRFALSSLFAVAIAAVFALRSGRAEDVFLPGILYACGLLVLTLLTVAIRWPLVGFLLAAGNPEEPFAWRGHAGVRHLCSRLTLVLCGMYLVRVAVMLPLYLADQVGWLGVAKIALGWPLYAVAVAVMGAVLLTGRTPLDAD</sequence>
<evidence type="ECO:0000313" key="2">
    <source>
        <dbReference type="EMBL" id="GMA85289.1"/>
    </source>
</evidence>
<organism evidence="2 3">
    <name type="scientific">Angustibacter aerolatus</name>
    <dbReference type="NCBI Taxonomy" id="1162965"/>
    <lineage>
        <taxon>Bacteria</taxon>
        <taxon>Bacillati</taxon>
        <taxon>Actinomycetota</taxon>
        <taxon>Actinomycetes</taxon>
        <taxon>Kineosporiales</taxon>
        <taxon>Kineosporiaceae</taxon>
    </lineage>
</organism>
<accession>A0ABQ6JBW6</accession>
<feature type="transmembrane region" description="Helical" evidence="1">
    <location>
        <begin position="79"/>
        <end position="98"/>
    </location>
</feature>
<feature type="transmembrane region" description="Helical" evidence="1">
    <location>
        <begin position="129"/>
        <end position="146"/>
    </location>
</feature>
<reference evidence="3" key="1">
    <citation type="journal article" date="2019" name="Int. J. Syst. Evol. Microbiol.">
        <title>The Global Catalogue of Microorganisms (GCM) 10K type strain sequencing project: providing services to taxonomists for standard genome sequencing and annotation.</title>
        <authorList>
            <consortium name="The Broad Institute Genomics Platform"/>
            <consortium name="The Broad Institute Genome Sequencing Center for Infectious Disease"/>
            <person name="Wu L."/>
            <person name="Ma J."/>
        </authorList>
    </citation>
    <scope>NUCLEOTIDE SEQUENCE [LARGE SCALE GENOMIC DNA]</scope>
    <source>
        <strain evidence="3">NBRC 108730</strain>
    </source>
</reference>
<proteinExistence type="predicted"/>
<gene>
    <name evidence="2" type="ORF">GCM10025868_05390</name>
</gene>
<feature type="transmembrane region" description="Helical" evidence="1">
    <location>
        <begin position="104"/>
        <end position="122"/>
    </location>
</feature>
<feature type="transmembrane region" description="Helical" evidence="1">
    <location>
        <begin position="158"/>
        <end position="186"/>
    </location>
</feature>
<dbReference type="Proteomes" id="UP001157017">
    <property type="component" value="Unassembled WGS sequence"/>
</dbReference>
<dbReference type="Pfam" id="PF11361">
    <property type="entry name" value="DUF3159"/>
    <property type="match status" value="1"/>
</dbReference>
<evidence type="ECO:0008006" key="4">
    <source>
        <dbReference type="Google" id="ProtNLM"/>
    </source>
</evidence>
<keyword evidence="1" id="KW-0472">Membrane</keyword>
<name>A0ABQ6JBW6_9ACTN</name>
<evidence type="ECO:0000313" key="3">
    <source>
        <dbReference type="Proteomes" id="UP001157017"/>
    </source>
</evidence>
<keyword evidence="1" id="KW-0812">Transmembrane</keyword>
<evidence type="ECO:0000256" key="1">
    <source>
        <dbReference type="SAM" id="Phobius"/>
    </source>
</evidence>
<protein>
    <recommendedName>
        <fullName evidence="4">DUF3159 domain-containing protein</fullName>
    </recommendedName>
</protein>
<dbReference type="EMBL" id="BSUZ01000001">
    <property type="protein sequence ID" value="GMA85289.1"/>
    <property type="molecule type" value="Genomic_DNA"/>
</dbReference>
<feature type="transmembrane region" description="Helical" evidence="1">
    <location>
        <begin position="207"/>
        <end position="227"/>
    </location>
</feature>
<keyword evidence="3" id="KW-1185">Reference proteome</keyword>
<dbReference type="InterPro" id="IPR016566">
    <property type="entry name" value="UCP010219"/>
</dbReference>
<comment type="caution">
    <text evidence="2">The sequence shown here is derived from an EMBL/GenBank/DDBJ whole genome shotgun (WGS) entry which is preliminary data.</text>
</comment>
<keyword evidence="1" id="KW-1133">Transmembrane helix</keyword>